<proteinExistence type="predicted"/>
<keyword evidence="2 6" id="KW-0349">Heme</keyword>
<reference evidence="9" key="1">
    <citation type="submission" date="2020-08" db="EMBL/GenBank/DDBJ databases">
        <title>Novel species isolated from subtropical streams in China.</title>
        <authorList>
            <person name="Lu H."/>
        </authorList>
    </citation>
    <scope>NUCLEOTIDE SEQUENCE</scope>
    <source>
        <strain evidence="9">KACC 12607</strain>
    </source>
</reference>
<dbReference type="Gene3D" id="1.10.760.10">
    <property type="entry name" value="Cytochrome c-like domain"/>
    <property type="match status" value="1"/>
</dbReference>
<dbReference type="PANTHER" id="PTHR37823">
    <property type="entry name" value="CYTOCHROME C-553-LIKE"/>
    <property type="match status" value="1"/>
</dbReference>
<evidence type="ECO:0000256" key="7">
    <source>
        <dbReference type="SAM" id="SignalP"/>
    </source>
</evidence>
<keyword evidence="10" id="KW-1185">Reference proteome</keyword>
<dbReference type="InterPro" id="IPR009056">
    <property type="entry name" value="Cyt_c-like_dom"/>
</dbReference>
<dbReference type="Pfam" id="PF00034">
    <property type="entry name" value="Cytochrom_C"/>
    <property type="match status" value="1"/>
</dbReference>
<dbReference type="PROSITE" id="PS51007">
    <property type="entry name" value="CYTC"/>
    <property type="match status" value="1"/>
</dbReference>
<feature type="domain" description="Cytochrome c" evidence="8">
    <location>
        <begin position="194"/>
        <end position="282"/>
    </location>
</feature>
<dbReference type="Proteomes" id="UP000634011">
    <property type="component" value="Unassembled WGS sequence"/>
</dbReference>
<evidence type="ECO:0000256" key="3">
    <source>
        <dbReference type="ARBA" id="ARBA00022723"/>
    </source>
</evidence>
<comment type="caution">
    <text evidence="9">The sequence shown here is derived from an EMBL/GenBank/DDBJ whole genome shotgun (WGS) entry which is preliminary data.</text>
</comment>
<evidence type="ECO:0000256" key="4">
    <source>
        <dbReference type="ARBA" id="ARBA00022982"/>
    </source>
</evidence>
<keyword evidence="1" id="KW-0813">Transport</keyword>
<dbReference type="RefSeq" id="WP_186913460.1">
    <property type="nucleotide sequence ID" value="NZ_JACOFV010000015.1"/>
</dbReference>
<dbReference type="InterPro" id="IPR036909">
    <property type="entry name" value="Cyt_c-like_dom_sf"/>
</dbReference>
<sequence length="291" mass="32230">MYTLFLRRSLLFPALSCLVLAACSILNTDVNKDSIRGPVLQLQLDAQIKNLSQSELLHSRLVQSIVIPDDASYHRQQTYMAVPLWSLVGSLPSQGNLQFTALDGFVATIPNQLITNDANAAQAWLAIEDPAHPWDALKPGQPSAGPFYLVWLAPEKSHISGEQWPYQIAKIAVTTPLEVRYPQLLPHAEGELQLTALRGLQVFTKNCATCHSLNDGGDAKIGPDLNLPMNPSEYFQEAALRHLIREPGSVRRWSQSVMPGFKADIVSDNELDDLLVYLRQMAAQRNGLSVR</sequence>
<feature type="chain" id="PRO_5036697151" evidence="7">
    <location>
        <begin position="22"/>
        <end position="291"/>
    </location>
</feature>
<gene>
    <name evidence="9" type="ORF">H8K32_15515</name>
</gene>
<protein>
    <submittedName>
        <fullName evidence="9">Cytochrome c</fullName>
    </submittedName>
</protein>
<dbReference type="GO" id="GO:0046872">
    <property type="term" value="F:metal ion binding"/>
    <property type="evidence" value="ECO:0007669"/>
    <property type="project" value="UniProtKB-KW"/>
</dbReference>
<evidence type="ECO:0000313" key="9">
    <source>
        <dbReference type="EMBL" id="MBC3863513.1"/>
    </source>
</evidence>
<keyword evidence="7" id="KW-0732">Signal</keyword>
<evidence type="ECO:0000259" key="8">
    <source>
        <dbReference type="PROSITE" id="PS51007"/>
    </source>
</evidence>
<evidence type="ECO:0000256" key="2">
    <source>
        <dbReference type="ARBA" id="ARBA00022617"/>
    </source>
</evidence>
<dbReference type="GO" id="GO:0009055">
    <property type="term" value="F:electron transfer activity"/>
    <property type="evidence" value="ECO:0007669"/>
    <property type="project" value="InterPro"/>
</dbReference>
<keyword evidence="5 6" id="KW-0408">Iron</keyword>
<dbReference type="InterPro" id="IPR051811">
    <property type="entry name" value="Cytochrome_c550/c551-like"/>
</dbReference>
<keyword evidence="3 6" id="KW-0479">Metal-binding</keyword>
<dbReference type="SUPFAM" id="SSF46626">
    <property type="entry name" value="Cytochrome c"/>
    <property type="match status" value="1"/>
</dbReference>
<feature type="signal peptide" evidence="7">
    <location>
        <begin position="1"/>
        <end position="21"/>
    </location>
</feature>
<dbReference type="PROSITE" id="PS51257">
    <property type="entry name" value="PROKAR_LIPOPROTEIN"/>
    <property type="match status" value="1"/>
</dbReference>
<dbReference type="EMBL" id="JACOFV010000015">
    <property type="protein sequence ID" value="MBC3863513.1"/>
    <property type="molecule type" value="Genomic_DNA"/>
</dbReference>
<name>A0A923HRR3_9BURK</name>
<dbReference type="AlphaFoldDB" id="A0A923HRR3"/>
<dbReference type="PANTHER" id="PTHR37823:SF1">
    <property type="entry name" value="CYTOCHROME C-553-LIKE"/>
    <property type="match status" value="1"/>
</dbReference>
<keyword evidence="4" id="KW-0249">Electron transport</keyword>
<evidence type="ECO:0000313" key="10">
    <source>
        <dbReference type="Proteomes" id="UP000634011"/>
    </source>
</evidence>
<evidence type="ECO:0000256" key="1">
    <source>
        <dbReference type="ARBA" id="ARBA00022448"/>
    </source>
</evidence>
<dbReference type="GO" id="GO:0020037">
    <property type="term" value="F:heme binding"/>
    <property type="evidence" value="ECO:0007669"/>
    <property type="project" value="InterPro"/>
</dbReference>
<organism evidence="9 10">
    <name type="scientific">Undibacterium jejuense</name>
    <dbReference type="NCBI Taxonomy" id="1344949"/>
    <lineage>
        <taxon>Bacteria</taxon>
        <taxon>Pseudomonadati</taxon>
        <taxon>Pseudomonadota</taxon>
        <taxon>Betaproteobacteria</taxon>
        <taxon>Burkholderiales</taxon>
        <taxon>Oxalobacteraceae</taxon>
        <taxon>Undibacterium</taxon>
    </lineage>
</organism>
<evidence type="ECO:0000256" key="6">
    <source>
        <dbReference type="PROSITE-ProRule" id="PRU00433"/>
    </source>
</evidence>
<evidence type="ECO:0000256" key="5">
    <source>
        <dbReference type="ARBA" id="ARBA00023004"/>
    </source>
</evidence>
<accession>A0A923HRR3</accession>